<dbReference type="AlphaFoldDB" id="A0A5N5WLB7"/>
<evidence type="ECO:0000313" key="7">
    <source>
        <dbReference type="EMBL" id="KAB8069338.1"/>
    </source>
</evidence>
<evidence type="ECO:0000256" key="2">
    <source>
        <dbReference type="ARBA" id="ARBA00022692"/>
    </source>
</evidence>
<feature type="domain" description="Fatty acid hydroxylase" evidence="6">
    <location>
        <begin position="162"/>
        <end position="287"/>
    </location>
</feature>
<keyword evidence="8" id="KW-1185">Reference proteome</keyword>
<feature type="transmembrane region" description="Helical" evidence="5">
    <location>
        <begin position="229"/>
        <end position="246"/>
    </location>
</feature>
<evidence type="ECO:0000256" key="3">
    <source>
        <dbReference type="ARBA" id="ARBA00022989"/>
    </source>
</evidence>
<keyword evidence="3 5" id="KW-1133">Transmembrane helix</keyword>
<comment type="subcellular location">
    <subcellularLocation>
        <location evidence="1">Membrane</location>
    </subcellularLocation>
</comment>
<name>A0A5N5WLB7_9EURO</name>
<protein>
    <recommendedName>
        <fullName evidence="6">Fatty acid hydroxylase domain-containing protein</fullName>
    </recommendedName>
</protein>
<dbReference type="GO" id="GO:0016020">
    <property type="term" value="C:membrane"/>
    <property type="evidence" value="ECO:0007669"/>
    <property type="project" value="UniProtKB-SubCell"/>
</dbReference>
<sequence length="311" mass="36295">MDVILDVIDTFVFDRLYATILPVSHTGPGYTALENQTTYNQHVGVYFPLEPSRWVGASQWKRDHITRQALSLCLITWIFGLAMYLLGSTIVYHTLFDKNLLRHPRYLRNQIRQEIKQGLTSIPVMAILTTPFFLAEIRGWSKLYDSSTSAPFSAYTYLQYPLFICFTDSGIYWIHRWLHLPRVYRWLHKPHHKWVVPTPFASYAFHPLDGWSQSLPYHMFPFIFPLQKSAYLGLFIFVTVWTVLIHDAEYLSNSAIVNGAACHTMHHLYFNYNYGQFTTFWDNMGGTYRKPKSDGFLGNLVDITQGVQKRD</sequence>
<proteinExistence type="predicted"/>
<feature type="transmembrane region" description="Helical" evidence="5">
    <location>
        <begin position="69"/>
        <end position="96"/>
    </location>
</feature>
<evidence type="ECO:0000256" key="4">
    <source>
        <dbReference type="ARBA" id="ARBA00023136"/>
    </source>
</evidence>
<dbReference type="GO" id="GO:0008610">
    <property type="term" value="P:lipid biosynthetic process"/>
    <property type="evidence" value="ECO:0007669"/>
    <property type="project" value="InterPro"/>
</dbReference>
<dbReference type="Pfam" id="PF04116">
    <property type="entry name" value="FA_hydroxylase"/>
    <property type="match status" value="1"/>
</dbReference>
<organism evidence="7 8">
    <name type="scientific">Aspergillus leporis</name>
    <dbReference type="NCBI Taxonomy" id="41062"/>
    <lineage>
        <taxon>Eukaryota</taxon>
        <taxon>Fungi</taxon>
        <taxon>Dikarya</taxon>
        <taxon>Ascomycota</taxon>
        <taxon>Pezizomycotina</taxon>
        <taxon>Eurotiomycetes</taxon>
        <taxon>Eurotiomycetidae</taxon>
        <taxon>Eurotiales</taxon>
        <taxon>Aspergillaceae</taxon>
        <taxon>Aspergillus</taxon>
        <taxon>Aspergillus subgen. Circumdati</taxon>
    </lineage>
</organism>
<evidence type="ECO:0000313" key="8">
    <source>
        <dbReference type="Proteomes" id="UP000326565"/>
    </source>
</evidence>
<evidence type="ECO:0000256" key="1">
    <source>
        <dbReference type="ARBA" id="ARBA00004370"/>
    </source>
</evidence>
<accession>A0A5N5WLB7</accession>
<evidence type="ECO:0000259" key="6">
    <source>
        <dbReference type="Pfam" id="PF04116"/>
    </source>
</evidence>
<dbReference type="GO" id="GO:0005506">
    <property type="term" value="F:iron ion binding"/>
    <property type="evidence" value="ECO:0007669"/>
    <property type="project" value="InterPro"/>
</dbReference>
<dbReference type="EMBL" id="ML732345">
    <property type="protein sequence ID" value="KAB8069338.1"/>
    <property type="molecule type" value="Genomic_DNA"/>
</dbReference>
<evidence type="ECO:0000256" key="5">
    <source>
        <dbReference type="SAM" id="Phobius"/>
    </source>
</evidence>
<dbReference type="PANTHER" id="PTHR11863">
    <property type="entry name" value="STEROL DESATURASE"/>
    <property type="match status" value="1"/>
</dbReference>
<reference evidence="7 8" key="1">
    <citation type="submission" date="2019-04" db="EMBL/GenBank/DDBJ databases">
        <title>Friends and foes A comparative genomics study of 23 Aspergillus species from section Flavi.</title>
        <authorList>
            <consortium name="DOE Joint Genome Institute"/>
            <person name="Kjaerbolling I."/>
            <person name="Vesth T."/>
            <person name="Frisvad J.C."/>
            <person name="Nybo J.L."/>
            <person name="Theobald S."/>
            <person name="Kildgaard S."/>
            <person name="Isbrandt T."/>
            <person name="Kuo A."/>
            <person name="Sato A."/>
            <person name="Lyhne E.K."/>
            <person name="Kogle M.E."/>
            <person name="Wiebenga A."/>
            <person name="Kun R.S."/>
            <person name="Lubbers R.J."/>
            <person name="Makela M.R."/>
            <person name="Barry K."/>
            <person name="Chovatia M."/>
            <person name="Clum A."/>
            <person name="Daum C."/>
            <person name="Haridas S."/>
            <person name="He G."/>
            <person name="LaButti K."/>
            <person name="Lipzen A."/>
            <person name="Mondo S."/>
            <person name="Riley R."/>
            <person name="Salamov A."/>
            <person name="Simmons B.A."/>
            <person name="Magnuson J.K."/>
            <person name="Henrissat B."/>
            <person name="Mortensen U.H."/>
            <person name="Larsen T.O."/>
            <person name="Devries R.P."/>
            <person name="Grigoriev I.V."/>
            <person name="Machida M."/>
            <person name="Baker S.E."/>
            <person name="Andersen M.R."/>
        </authorList>
    </citation>
    <scope>NUCLEOTIDE SEQUENCE [LARGE SCALE GENOMIC DNA]</scope>
    <source>
        <strain evidence="7 8">CBS 151.66</strain>
    </source>
</reference>
<dbReference type="GO" id="GO:0016491">
    <property type="term" value="F:oxidoreductase activity"/>
    <property type="evidence" value="ECO:0007669"/>
    <property type="project" value="InterPro"/>
</dbReference>
<dbReference type="Proteomes" id="UP000326565">
    <property type="component" value="Unassembled WGS sequence"/>
</dbReference>
<dbReference type="InterPro" id="IPR050307">
    <property type="entry name" value="Sterol_Desaturase_Related"/>
</dbReference>
<feature type="transmembrane region" description="Helical" evidence="5">
    <location>
        <begin position="117"/>
        <end position="137"/>
    </location>
</feature>
<keyword evidence="4 5" id="KW-0472">Membrane</keyword>
<feature type="transmembrane region" description="Helical" evidence="5">
    <location>
        <begin position="157"/>
        <end position="175"/>
    </location>
</feature>
<dbReference type="OrthoDB" id="6354873at2759"/>
<gene>
    <name evidence="7" type="ORF">BDV29DRAFT_182899</name>
</gene>
<dbReference type="InterPro" id="IPR006694">
    <property type="entry name" value="Fatty_acid_hydroxylase"/>
</dbReference>
<keyword evidence="2 5" id="KW-0812">Transmembrane</keyword>